<comment type="caution">
    <text evidence="2">The sequence shown here is derived from an EMBL/GenBank/DDBJ whole genome shotgun (WGS) entry which is preliminary data.</text>
</comment>
<sequence>MTEIVKDVILPFLPSALTIVGWWIVANRDSSSKKNAIHNKRVESASKLIDKILLDAKKFYSLLGSDEEAQGIGSLLTSDFKKLSSIIILITKELSDAEKQSLSVAFIEYKKMVTGGQFETVSRPIISTSNQLYFDIDATYNDLYIELEKTYLI</sequence>
<proteinExistence type="predicted"/>
<name>A0ABU3WD70_9GAMM</name>
<evidence type="ECO:0000313" key="2">
    <source>
        <dbReference type="EMBL" id="MDV2468348.1"/>
    </source>
</evidence>
<reference evidence="2 3" key="1">
    <citation type="submission" date="2023-06" db="EMBL/GenBank/DDBJ databases">
        <title>Genomic Analysis of Acinetobacter Strains Recovered from South Australian Aquatic Samples provides Insights into the Circulation of Antibiotic Resistance determinants in the Environment.</title>
        <authorList>
            <person name="Tobin L."/>
            <person name="Jarocki V.M."/>
            <person name="Kenyon J."/>
            <person name="Drigo B."/>
            <person name="Donner E."/>
            <person name="Djordjevic S.P."/>
            <person name="Hamidian M."/>
        </authorList>
    </citation>
    <scope>NUCLEOTIDE SEQUENCE [LARGE SCALE GENOMIC DNA]</scope>
    <source>
        <strain evidence="2 3">SAAc652</strain>
    </source>
</reference>
<dbReference type="Proteomes" id="UP001278188">
    <property type="component" value="Unassembled WGS sequence"/>
</dbReference>
<accession>A0ABU3WD70</accession>
<evidence type="ECO:0000313" key="3">
    <source>
        <dbReference type="Proteomes" id="UP001278188"/>
    </source>
</evidence>
<feature type="transmembrane region" description="Helical" evidence="1">
    <location>
        <begin position="7"/>
        <end position="25"/>
    </location>
</feature>
<keyword evidence="1" id="KW-0812">Transmembrane</keyword>
<keyword evidence="3" id="KW-1185">Reference proteome</keyword>
<dbReference type="RefSeq" id="WP_317082322.1">
    <property type="nucleotide sequence ID" value="NZ_JASVDY010000001.1"/>
</dbReference>
<keyword evidence="1" id="KW-1133">Transmembrane helix</keyword>
<dbReference type="EMBL" id="JASVDY010000001">
    <property type="protein sequence ID" value="MDV2468348.1"/>
    <property type="molecule type" value="Genomic_DNA"/>
</dbReference>
<gene>
    <name evidence="2" type="ORF">QR674_05065</name>
</gene>
<protein>
    <recommendedName>
        <fullName evidence="4">Phage protein</fullName>
    </recommendedName>
</protein>
<organism evidence="2 3">
    <name type="scientific">Acinetobacter chinensis</name>
    <dbReference type="NCBI Taxonomy" id="2004650"/>
    <lineage>
        <taxon>Bacteria</taxon>
        <taxon>Pseudomonadati</taxon>
        <taxon>Pseudomonadota</taxon>
        <taxon>Gammaproteobacteria</taxon>
        <taxon>Moraxellales</taxon>
        <taxon>Moraxellaceae</taxon>
        <taxon>Acinetobacter</taxon>
    </lineage>
</organism>
<evidence type="ECO:0008006" key="4">
    <source>
        <dbReference type="Google" id="ProtNLM"/>
    </source>
</evidence>
<keyword evidence="1" id="KW-0472">Membrane</keyword>
<evidence type="ECO:0000256" key="1">
    <source>
        <dbReference type="SAM" id="Phobius"/>
    </source>
</evidence>